<dbReference type="InterPro" id="IPR002450">
    <property type="entry name" value="von_Ebner_gland"/>
</dbReference>
<evidence type="ECO:0000256" key="6">
    <source>
        <dbReference type="SAM" id="SignalP"/>
    </source>
</evidence>
<accession>A0A8D2DXF6</accession>
<dbReference type="AlphaFoldDB" id="A0A8D2DXF6"/>
<reference evidence="8" key="2">
    <citation type="submission" date="2025-09" db="UniProtKB">
        <authorList>
            <consortium name="Ensembl"/>
        </authorList>
    </citation>
    <scope>IDENTIFICATION</scope>
</reference>
<evidence type="ECO:0000256" key="2">
    <source>
        <dbReference type="ARBA" id="ARBA00006889"/>
    </source>
</evidence>
<sequence>MKSLLLTLGLSLMAALRAQTLPVWDEETQDASGTWYMKAAAADEEIPWKKLESVSVTPMTIKTLAGGHLEVSFTLLSSRMGGQCREISTVLEKTDEPGKYTAHGGKRVVHILKSQVDGHYILSIEGEMHRQQIRMAKLVGESPCLVAPALAPPTFSLCLRPRASDVMNVTG</sequence>
<evidence type="ECO:0000256" key="4">
    <source>
        <dbReference type="ARBA" id="ARBA00022729"/>
    </source>
</evidence>
<evidence type="ECO:0000259" key="7">
    <source>
        <dbReference type="Pfam" id="PF00061"/>
    </source>
</evidence>
<organism evidence="8 9">
    <name type="scientific">Sciurus vulgaris</name>
    <name type="common">Eurasian red squirrel</name>
    <dbReference type="NCBI Taxonomy" id="55149"/>
    <lineage>
        <taxon>Eukaryota</taxon>
        <taxon>Metazoa</taxon>
        <taxon>Chordata</taxon>
        <taxon>Craniata</taxon>
        <taxon>Vertebrata</taxon>
        <taxon>Euteleostomi</taxon>
        <taxon>Mammalia</taxon>
        <taxon>Eutheria</taxon>
        <taxon>Euarchontoglires</taxon>
        <taxon>Glires</taxon>
        <taxon>Rodentia</taxon>
        <taxon>Sciuromorpha</taxon>
        <taxon>Sciuridae</taxon>
        <taxon>Sciurinae</taxon>
        <taxon>Sciurini</taxon>
        <taxon>Sciurus</taxon>
    </lineage>
</organism>
<feature type="chain" id="PRO_5034406010" description="Lipocalin/cytosolic fatty-acid binding domain-containing protein" evidence="6">
    <location>
        <begin position="21"/>
        <end position="171"/>
    </location>
</feature>
<dbReference type="PRINTS" id="PR01175">
    <property type="entry name" value="VNEBNERGLAND"/>
</dbReference>
<dbReference type="InterPro" id="IPR000566">
    <property type="entry name" value="Lipocln_cytosolic_FA-bd_dom"/>
</dbReference>
<dbReference type="Gene3D" id="2.40.128.20">
    <property type="match status" value="1"/>
</dbReference>
<dbReference type="PANTHER" id="PTHR11430:SF124">
    <property type="entry name" value="LIPOCALIN 1-LIKE PROTEIN 1-RELATED"/>
    <property type="match status" value="1"/>
</dbReference>
<keyword evidence="9" id="KW-1185">Reference proteome</keyword>
<feature type="signal peptide" evidence="6">
    <location>
        <begin position="1"/>
        <end position="20"/>
    </location>
</feature>
<evidence type="ECO:0000256" key="3">
    <source>
        <dbReference type="ARBA" id="ARBA00022525"/>
    </source>
</evidence>
<dbReference type="Ensembl" id="ENSSVLT00005033767.1">
    <property type="protein sequence ID" value="ENSSVLP00005030400.1"/>
    <property type="gene ID" value="ENSSVLG00005023982.1"/>
</dbReference>
<keyword evidence="5" id="KW-0494">Milk protein</keyword>
<proteinExistence type="inferred from homology"/>
<dbReference type="InterPro" id="IPR012674">
    <property type="entry name" value="Calycin"/>
</dbReference>
<feature type="domain" description="Lipocalin/cytosolic fatty-acid binding" evidence="7">
    <location>
        <begin position="32"/>
        <end position="148"/>
    </location>
</feature>
<dbReference type="InterPro" id="IPR002345">
    <property type="entry name" value="Lipocalin"/>
</dbReference>
<dbReference type="GO" id="GO:0036094">
    <property type="term" value="F:small molecule binding"/>
    <property type="evidence" value="ECO:0007669"/>
    <property type="project" value="InterPro"/>
</dbReference>
<evidence type="ECO:0000313" key="9">
    <source>
        <dbReference type="Proteomes" id="UP000694564"/>
    </source>
</evidence>
<reference evidence="8" key="1">
    <citation type="submission" date="2025-08" db="UniProtKB">
        <authorList>
            <consortium name="Ensembl"/>
        </authorList>
    </citation>
    <scope>IDENTIFICATION</scope>
</reference>
<dbReference type="InterPro" id="IPR031305">
    <property type="entry name" value="Casein_CS"/>
</dbReference>
<keyword evidence="4 6" id="KW-0732">Signal</keyword>
<dbReference type="SUPFAM" id="SSF50814">
    <property type="entry name" value="Lipocalins"/>
    <property type="match status" value="1"/>
</dbReference>
<dbReference type="PROSITE" id="PS00306">
    <property type="entry name" value="CASEIN_ALPHA_BETA"/>
    <property type="match status" value="1"/>
</dbReference>
<dbReference type="GO" id="GO:0005615">
    <property type="term" value="C:extracellular space"/>
    <property type="evidence" value="ECO:0007669"/>
    <property type="project" value="TreeGrafter"/>
</dbReference>
<dbReference type="Pfam" id="PF00061">
    <property type="entry name" value="Lipocalin"/>
    <property type="match status" value="1"/>
</dbReference>
<name>A0A8D2DXF6_SCIVU</name>
<evidence type="ECO:0000256" key="5">
    <source>
        <dbReference type="ARBA" id="ARBA00022743"/>
    </source>
</evidence>
<dbReference type="Proteomes" id="UP000694564">
    <property type="component" value="Chromosome 15"/>
</dbReference>
<evidence type="ECO:0000256" key="1">
    <source>
        <dbReference type="ARBA" id="ARBA00004613"/>
    </source>
</evidence>
<comment type="subcellular location">
    <subcellularLocation>
        <location evidence="1">Secreted</location>
    </subcellularLocation>
</comment>
<keyword evidence="3" id="KW-0964">Secreted</keyword>
<dbReference type="PANTHER" id="PTHR11430">
    <property type="entry name" value="LIPOCALIN"/>
    <property type="match status" value="1"/>
</dbReference>
<evidence type="ECO:0000313" key="8">
    <source>
        <dbReference type="Ensembl" id="ENSSVLP00005030400.1"/>
    </source>
</evidence>
<dbReference type="GeneTree" id="ENSGT01050000244868"/>
<dbReference type="OrthoDB" id="9447591at2759"/>
<protein>
    <recommendedName>
        <fullName evidence="7">Lipocalin/cytosolic fatty-acid binding domain-containing protein</fullName>
    </recommendedName>
</protein>
<comment type="similarity">
    <text evidence="2">Belongs to the calycin superfamily. Lipocalin family.</text>
</comment>